<protein>
    <recommendedName>
        <fullName evidence="3">N-acetyltransferase domain-containing protein</fullName>
    </recommendedName>
</protein>
<evidence type="ECO:0000313" key="1">
    <source>
        <dbReference type="EMBL" id="GGC88881.1"/>
    </source>
</evidence>
<keyword evidence="2" id="KW-1185">Reference proteome</keyword>
<gene>
    <name evidence="1" type="ORF">GCM10007418_05680</name>
</gene>
<accession>A0ABQ1P0Z1</accession>
<proteinExistence type="predicted"/>
<sequence>MDPRMRRQGLAGHLLENACASVTGPIWLFCQPGLEQLYRSHGFAHCPSLPESLASKLKRYQRSKDLVPMWLDN</sequence>
<dbReference type="EMBL" id="BMFF01000001">
    <property type="protein sequence ID" value="GGC88881.1"/>
    <property type="molecule type" value="Genomic_DNA"/>
</dbReference>
<evidence type="ECO:0000313" key="2">
    <source>
        <dbReference type="Proteomes" id="UP000638188"/>
    </source>
</evidence>
<name>A0ABQ1P0Z1_9GAMM</name>
<evidence type="ECO:0008006" key="3">
    <source>
        <dbReference type="Google" id="ProtNLM"/>
    </source>
</evidence>
<dbReference type="SUPFAM" id="SSF55729">
    <property type="entry name" value="Acyl-CoA N-acyltransferases (Nat)"/>
    <property type="match status" value="1"/>
</dbReference>
<organism evidence="1 2">
    <name type="scientific">Halopseudomonas salina</name>
    <dbReference type="NCBI Taxonomy" id="1323744"/>
    <lineage>
        <taxon>Bacteria</taxon>
        <taxon>Pseudomonadati</taxon>
        <taxon>Pseudomonadota</taxon>
        <taxon>Gammaproteobacteria</taxon>
        <taxon>Pseudomonadales</taxon>
        <taxon>Pseudomonadaceae</taxon>
        <taxon>Halopseudomonas</taxon>
    </lineage>
</organism>
<dbReference type="InterPro" id="IPR016181">
    <property type="entry name" value="Acyl_CoA_acyltransferase"/>
</dbReference>
<dbReference type="Gene3D" id="3.40.630.30">
    <property type="match status" value="1"/>
</dbReference>
<comment type="caution">
    <text evidence="1">The sequence shown here is derived from an EMBL/GenBank/DDBJ whole genome shotgun (WGS) entry which is preliminary data.</text>
</comment>
<reference evidence="2" key="1">
    <citation type="journal article" date="2019" name="Int. J. Syst. Evol. Microbiol.">
        <title>The Global Catalogue of Microorganisms (GCM) 10K type strain sequencing project: providing services to taxonomists for standard genome sequencing and annotation.</title>
        <authorList>
            <consortium name="The Broad Institute Genomics Platform"/>
            <consortium name="The Broad Institute Genome Sequencing Center for Infectious Disease"/>
            <person name="Wu L."/>
            <person name="Ma J."/>
        </authorList>
    </citation>
    <scope>NUCLEOTIDE SEQUENCE [LARGE SCALE GENOMIC DNA]</scope>
    <source>
        <strain evidence="2">CGMCC 1.12482</strain>
    </source>
</reference>
<dbReference type="Proteomes" id="UP000638188">
    <property type="component" value="Unassembled WGS sequence"/>
</dbReference>